<dbReference type="Gramene" id="GBG62937">
    <property type="protein sequence ID" value="GBG62937"/>
    <property type="gene ID" value="CBR_g34308"/>
</dbReference>
<evidence type="ECO:0000256" key="7">
    <source>
        <dbReference type="SAM" id="MobiDB-lite"/>
    </source>
</evidence>
<keyword evidence="5 6" id="KW-0539">Nucleus</keyword>
<dbReference type="SUPFAM" id="SSF158573">
    <property type="entry name" value="GINS helical bundle-like"/>
    <property type="match status" value="1"/>
</dbReference>
<dbReference type="InterPro" id="IPR021151">
    <property type="entry name" value="GINS_A"/>
</dbReference>
<evidence type="ECO:0000313" key="10">
    <source>
        <dbReference type="EMBL" id="GBG62937.1"/>
    </source>
</evidence>
<evidence type="ECO:0000313" key="11">
    <source>
        <dbReference type="Proteomes" id="UP000265515"/>
    </source>
</evidence>
<dbReference type="PANTHER" id="PTHR21206:SF0">
    <property type="entry name" value="DNA REPLICATION COMPLEX GINS PROTEIN SLD5"/>
    <property type="match status" value="1"/>
</dbReference>
<evidence type="ECO:0000256" key="5">
    <source>
        <dbReference type="ARBA" id="ARBA00023242"/>
    </source>
</evidence>
<dbReference type="Proteomes" id="UP000265515">
    <property type="component" value="Unassembled WGS sequence"/>
</dbReference>
<organism evidence="10 11">
    <name type="scientific">Chara braunii</name>
    <name type="common">Braun's stonewort</name>
    <dbReference type="NCBI Taxonomy" id="69332"/>
    <lineage>
        <taxon>Eukaryota</taxon>
        <taxon>Viridiplantae</taxon>
        <taxon>Streptophyta</taxon>
        <taxon>Charophyceae</taxon>
        <taxon>Charales</taxon>
        <taxon>Characeae</taxon>
        <taxon>Chara</taxon>
    </lineage>
</organism>
<dbReference type="Pfam" id="PF16922">
    <property type="entry name" value="SLD5_C"/>
    <property type="match status" value="1"/>
</dbReference>
<dbReference type="SUPFAM" id="SSF160059">
    <property type="entry name" value="PriA/YqbF domain"/>
    <property type="match status" value="1"/>
</dbReference>
<dbReference type="EMBL" id="BFEA01000033">
    <property type="protein sequence ID" value="GBG62937.1"/>
    <property type="molecule type" value="Genomic_DNA"/>
</dbReference>
<dbReference type="CDD" id="cd21692">
    <property type="entry name" value="GINS_B_Sld5"/>
    <property type="match status" value="1"/>
</dbReference>
<evidence type="ECO:0000256" key="4">
    <source>
        <dbReference type="ARBA" id="ARBA00022705"/>
    </source>
</evidence>
<keyword evidence="4 6" id="KW-0235">DNA replication</keyword>
<dbReference type="FunFam" id="1.20.58.1030:FF:000005">
    <property type="entry name" value="DNA replication complex GINS protein SLD5"/>
    <property type="match status" value="1"/>
</dbReference>
<comment type="similarity">
    <text evidence="2 6">Belongs to the GINS4/SLD5 family.</text>
</comment>
<protein>
    <recommendedName>
        <fullName evidence="3 6">DNA replication complex GINS protein SLD5</fullName>
    </recommendedName>
</protein>
<name>A0A388JYU0_CHABU</name>
<dbReference type="AlphaFoldDB" id="A0A388JYU0"/>
<proteinExistence type="inferred from homology"/>
<keyword evidence="11" id="KW-1185">Reference proteome</keyword>
<dbReference type="GO" id="GO:0000811">
    <property type="term" value="C:GINS complex"/>
    <property type="evidence" value="ECO:0007669"/>
    <property type="project" value="UniProtKB-UniRule"/>
</dbReference>
<reference evidence="10 11" key="1">
    <citation type="journal article" date="2018" name="Cell">
        <title>The Chara Genome: Secondary Complexity and Implications for Plant Terrestrialization.</title>
        <authorList>
            <person name="Nishiyama T."/>
            <person name="Sakayama H."/>
            <person name="Vries J.D."/>
            <person name="Buschmann H."/>
            <person name="Saint-Marcoux D."/>
            <person name="Ullrich K.K."/>
            <person name="Haas F.B."/>
            <person name="Vanderstraeten L."/>
            <person name="Becker D."/>
            <person name="Lang D."/>
            <person name="Vosolsobe S."/>
            <person name="Rombauts S."/>
            <person name="Wilhelmsson P.K.I."/>
            <person name="Janitza P."/>
            <person name="Kern R."/>
            <person name="Heyl A."/>
            <person name="Rumpler F."/>
            <person name="Villalobos L.I.A.C."/>
            <person name="Clay J.M."/>
            <person name="Skokan R."/>
            <person name="Toyoda A."/>
            <person name="Suzuki Y."/>
            <person name="Kagoshima H."/>
            <person name="Schijlen E."/>
            <person name="Tajeshwar N."/>
            <person name="Catarino B."/>
            <person name="Hetherington A.J."/>
            <person name="Saltykova A."/>
            <person name="Bonnot C."/>
            <person name="Breuninger H."/>
            <person name="Symeonidi A."/>
            <person name="Radhakrishnan G.V."/>
            <person name="Van Nieuwerburgh F."/>
            <person name="Deforce D."/>
            <person name="Chang C."/>
            <person name="Karol K.G."/>
            <person name="Hedrich R."/>
            <person name="Ulvskov P."/>
            <person name="Glockner G."/>
            <person name="Delwiche C.F."/>
            <person name="Petrasek J."/>
            <person name="Van de Peer Y."/>
            <person name="Friml J."/>
            <person name="Beilby M."/>
            <person name="Dolan L."/>
            <person name="Kohara Y."/>
            <person name="Sugano S."/>
            <person name="Fujiyama A."/>
            <person name="Delaux P.-M."/>
            <person name="Quint M."/>
            <person name="TheiBen G."/>
            <person name="Hagemann M."/>
            <person name="Harholt J."/>
            <person name="Dunand C."/>
            <person name="Zachgo S."/>
            <person name="Langdale J."/>
            <person name="Maumus F."/>
            <person name="Straeten D.V.D."/>
            <person name="Gould S.B."/>
            <person name="Rensing S.A."/>
        </authorList>
    </citation>
    <scope>NUCLEOTIDE SEQUENCE [LARGE SCALE GENOMIC DNA]</scope>
    <source>
        <strain evidence="10 11">S276</strain>
    </source>
</reference>
<dbReference type="Gene3D" id="1.20.58.1030">
    <property type="match status" value="1"/>
</dbReference>
<dbReference type="GO" id="GO:0000727">
    <property type="term" value="P:double-strand break repair via break-induced replication"/>
    <property type="evidence" value="ECO:0007669"/>
    <property type="project" value="TreeGrafter"/>
</dbReference>
<gene>
    <name evidence="10" type="ORF">CBR_g34308</name>
</gene>
<dbReference type="STRING" id="69332.A0A388JYU0"/>
<evidence type="ECO:0000259" key="8">
    <source>
        <dbReference type="Pfam" id="PF05916"/>
    </source>
</evidence>
<comment type="function">
    <text evidence="6">The GINS complex plays an essential role in the initiation of DNA replication.</text>
</comment>
<dbReference type="OrthoDB" id="338231at2759"/>
<dbReference type="OMA" id="ILETAWI"/>
<feature type="domain" description="DNA replication complex GINS protein SLD5 C-terminal" evidence="9">
    <location>
        <begin position="191"/>
        <end position="245"/>
    </location>
</feature>
<comment type="subcellular location">
    <subcellularLocation>
        <location evidence="1 6">Nucleus</location>
    </subcellularLocation>
</comment>
<dbReference type="InterPro" id="IPR008591">
    <property type="entry name" value="GINS_Sld5"/>
</dbReference>
<evidence type="ECO:0000256" key="1">
    <source>
        <dbReference type="ARBA" id="ARBA00004123"/>
    </source>
</evidence>
<dbReference type="GO" id="GO:0006261">
    <property type="term" value="P:DNA-templated DNA replication"/>
    <property type="evidence" value="ECO:0007669"/>
    <property type="project" value="InterPro"/>
</dbReference>
<dbReference type="InterPro" id="IPR038749">
    <property type="entry name" value="Sld5_GINS_A"/>
</dbReference>
<evidence type="ECO:0000256" key="6">
    <source>
        <dbReference type="PIRNR" id="PIRNR007764"/>
    </source>
</evidence>
<sequence>MDEPNGRQNGEFDNAAEELRPEDLGEELPSVPDGAPEEEDDWTSITDVDLLRRAWRQEKASPEVLPYETALIERVMEQVNLQMDNIADSSSDPSQELVVMMYRMDLQRVMYLLRAYLRVRLKKIERFCQHTLSSEEEMEKLSLKEQEFVTGYLMIVEKHTTELVLGKMPPNFGSLIKQSDTSEVPDMIPMPSLETFVFCKSKGTVTGLQLDEEGDETVDLTPDDLYVLRYSPVRGLLARRQLELL</sequence>
<evidence type="ECO:0000256" key="2">
    <source>
        <dbReference type="ARBA" id="ARBA00008187"/>
    </source>
</evidence>
<accession>A0A388JYU0</accession>
<dbReference type="InterPro" id="IPR036224">
    <property type="entry name" value="GINS_bundle-like_dom_sf"/>
</dbReference>
<dbReference type="CDD" id="cd11711">
    <property type="entry name" value="GINS_A_Sld5"/>
    <property type="match status" value="1"/>
</dbReference>
<evidence type="ECO:0000256" key="3">
    <source>
        <dbReference type="ARBA" id="ARBA00014804"/>
    </source>
</evidence>
<dbReference type="PANTHER" id="PTHR21206">
    <property type="entry name" value="SLD5 PROTEIN"/>
    <property type="match status" value="1"/>
</dbReference>
<dbReference type="PIRSF" id="PIRSF007764">
    <property type="entry name" value="Sld5"/>
    <property type="match status" value="1"/>
</dbReference>
<feature type="region of interest" description="Disordered" evidence="7">
    <location>
        <begin position="1"/>
        <end position="43"/>
    </location>
</feature>
<dbReference type="Pfam" id="PF05916">
    <property type="entry name" value="Sld5"/>
    <property type="match status" value="1"/>
</dbReference>
<comment type="caution">
    <text evidence="10">The sequence shown here is derived from an EMBL/GenBank/DDBJ whole genome shotgun (WGS) entry which is preliminary data.</text>
</comment>
<feature type="domain" description="GINS subunit" evidence="8">
    <location>
        <begin position="90"/>
        <end position="161"/>
    </location>
</feature>
<dbReference type="InterPro" id="IPR031633">
    <property type="entry name" value="SLD5_C"/>
</dbReference>
<evidence type="ECO:0000259" key="9">
    <source>
        <dbReference type="Pfam" id="PF16922"/>
    </source>
</evidence>